<name>A0AAD8EQI4_DIPPU</name>
<dbReference type="GO" id="GO:0005778">
    <property type="term" value="C:peroxisomal membrane"/>
    <property type="evidence" value="ECO:0007669"/>
    <property type="project" value="UniProtKB-SubCell"/>
</dbReference>
<keyword evidence="1" id="KW-0472">Membrane</keyword>
<reference evidence="4" key="1">
    <citation type="journal article" date="2023" name="IScience">
        <title>Live-bearing cockroach genome reveals convergent evolutionary mechanisms linked to viviparity in insects and beyond.</title>
        <authorList>
            <person name="Fouks B."/>
            <person name="Harrison M.C."/>
            <person name="Mikhailova A.A."/>
            <person name="Marchal E."/>
            <person name="English S."/>
            <person name="Carruthers M."/>
            <person name="Jennings E.C."/>
            <person name="Chiamaka E.L."/>
            <person name="Frigard R.A."/>
            <person name="Pippel M."/>
            <person name="Attardo G.M."/>
            <person name="Benoit J.B."/>
            <person name="Bornberg-Bauer E."/>
            <person name="Tobe S.S."/>
        </authorList>
    </citation>
    <scope>NUCLEOTIDE SEQUENCE</scope>
    <source>
        <strain evidence="4">Stay&amp;Tobe</strain>
    </source>
</reference>
<reference evidence="4" key="2">
    <citation type="submission" date="2023-05" db="EMBL/GenBank/DDBJ databases">
        <authorList>
            <person name="Fouks B."/>
        </authorList>
    </citation>
    <scope>NUCLEOTIDE SEQUENCE</scope>
    <source>
        <strain evidence="4">Stay&amp;Tobe</strain>
        <tissue evidence="4">Testes</tissue>
    </source>
</reference>
<evidence type="ECO:0000256" key="1">
    <source>
        <dbReference type="ARBA" id="ARBA00023136"/>
    </source>
</evidence>
<protein>
    <recommendedName>
        <fullName evidence="6">Peroxisomal membrane protein 11C</fullName>
    </recommendedName>
</protein>
<dbReference type="GO" id="GO:0016559">
    <property type="term" value="P:peroxisome fission"/>
    <property type="evidence" value="ECO:0007669"/>
    <property type="project" value="InterPro"/>
</dbReference>
<proteinExistence type="predicted"/>
<evidence type="ECO:0008006" key="6">
    <source>
        <dbReference type="Google" id="ProtNLM"/>
    </source>
</evidence>
<evidence type="ECO:0000313" key="5">
    <source>
        <dbReference type="Proteomes" id="UP001233999"/>
    </source>
</evidence>
<accession>A0AAD8EQI4</accession>
<dbReference type="InterPro" id="IPR026510">
    <property type="entry name" value="PEX11C_met"/>
</dbReference>
<evidence type="ECO:0000256" key="2">
    <source>
        <dbReference type="ARBA" id="ARBA00023140"/>
    </source>
</evidence>
<comment type="subcellular location">
    <subcellularLocation>
        <location evidence="3">Peroxisome membrane</location>
    </subcellularLocation>
</comment>
<sequence length="168" mass="18913">MSSASKLCTLKTQEPDVIMRIIGVLTNVADQLYFPLEHIAWASDQKIISVKSTPWWTASTVCWAVSLYLGLLKAVRHMAILQGHRSCMESDCKMKLSEAELLLVQRNELLNAFRCMGDLAQAIHYLPEGILWSGKLEKWHIGLLGTLTSVISLYQTYQRVIGAKKHAQ</sequence>
<dbReference type="Pfam" id="PF05648">
    <property type="entry name" value="PEX11"/>
    <property type="match status" value="1"/>
</dbReference>
<dbReference type="EMBL" id="JASPKZ010001222">
    <property type="protein sequence ID" value="KAJ9598379.1"/>
    <property type="molecule type" value="Genomic_DNA"/>
</dbReference>
<dbReference type="AlphaFoldDB" id="A0AAD8EQI4"/>
<evidence type="ECO:0000313" key="4">
    <source>
        <dbReference type="EMBL" id="KAJ9598379.1"/>
    </source>
</evidence>
<dbReference type="InterPro" id="IPR008733">
    <property type="entry name" value="PEX11"/>
</dbReference>
<gene>
    <name evidence="4" type="ORF">L9F63_010901</name>
</gene>
<dbReference type="PANTHER" id="PTHR20990">
    <property type="entry name" value="PEROXISOMAL BIOGENESIS FACTOR 11"/>
    <property type="match status" value="1"/>
</dbReference>
<comment type="caution">
    <text evidence="4">The sequence shown here is derived from an EMBL/GenBank/DDBJ whole genome shotgun (WGS) entry which is preliminary data.</text>
</comment>
<keyword evidence="2" id="KW-0576">Peroxisome</keyword>
<dbReference type="Proteomes" id="UP001233999">
    <property type="component" value="Unassembled WGS sequence"/>
</dbReference>
<organism evidence="4 5">
    <name type="scientific">Diploptera punctata</name>
    <name type="common">Pacific beetle cockroach</name>
    <dbReference type="NCBI Taxonomy" id="6984"/>
    <lineage>
        <taxon>Eukaryota</taxon>
        <taxon>Metazoa</taxon>
        <taxon>Ecdysozoa</taxon>
        <taxon>Arthropoda</taxon>
        <taxon>Hexapoda</taxon>
        <taxon>Insecta</taxon>
        <taxon>Pterygota</taxon>
        <taxon>Neoptera</taxon>
        <taxon>Polyneoptera</taxon>
        <taxon>Dictyoptera</taxon>
        <taxon>Blattodea</taxon>
        <taxon>Blaberoidea</taxon>
        <taxon>Blaberidae</taxon>
        <taxon>Diplopterinae</taxon>
        <taxon>Diploptera</taxon>
    </lineage>
</organism>
<dbReference type="PANTHER" id="PTHR20990:SF1">
    <property type="entry name" value="PEROXISOMAL MEMBRANE PROTEIN 11C"/>
    <property type="match status" value="1"/>
</dbReference>
<keyword evidence="5" id="KW-1185">Reference proteome</keyword>
<evidence type="ECO:0000256" key="3">
    <source>
        <dbReference type="ARBA" id="ARBA00046271"/>
    </source>
</evidence>